<dbReference type="Proteomes" id="UP001219518">
    <property type="component" value="Unassembled WGS sequence"/>
</dbReference>
<keyword evidence="2" id="KW-1185">Reference proteome</keyword>
<organism evidence="1 2">
    <name type="scientific">Frankliniella fusca</name>
    <dbReference type="NCBI Taxonomy" id="407009"/>
    <lineage>
        <taxon>Eukaryota</taxon>
        <taxon>Metazoa</taxon>
        <taxon>Ecdysozoa</taxon>
        <taxon>Arthropoda</taxon>
        <taxon>Hexapoda</taxon>
        <taxon>Insecta</taxon>
        <taxon>Pterygota</taxon>
        <taxon>Neoptera</taxon>
        <taxon>Paraneoptera</taxon>
        <taxon>Thysanoptera</taxon>
        <taxon>Terebrantia</taxon>
        <taxon>Thripoidea</taxon>
        <taxon>Thripidae</taxon>
        <taxon>Frankliniella</taxon>
    </lineage>
</organism>
<dbReference type="EMBL" id="JAHWGI010001443">
    <property type="protein sequence ID" value="KAK3933178.1"/>
    <property type="molecule type" value="Genomic_DNA"/>
</dbReference>
<comment type="caution">
    <text evidence="1">The sequence shown here is derived from an EMBL/GenBank/DDBJ whole genome shotgun (WGS) entry which is preliminary data.</text>
</comment>
<accession>A0AAE1I5C1</accession>
<protein>
    <submittedName>
        <fullName evidence="1">Quinoprotein glucose dehydrogenase A</fullName>
    </submittedName>
</protein>
<name>A0AAE1I5C1_9NEOP</name>
<gene>
    <name evidence="1" type="ORF">KUF71_017439</name>
</gene>
<reference evidence="1" key="2">
    <citation type="journal article" date="2023" name="BMC Genomics">
        <title>Pest status, molecular evolution, and epigenetic factors derived from the genome assembly of Frankliniella fusca, a thysanopteran phytovirus vector.</title>
        <authorList>
            <person name="Catto M.A."/>
            <person name="Labadie P.E."/>
            <person name="Jacobson A.L."/>
            <person name="Kennedy G.G."/>
            <person name="Srinivasan R."/>
            <person name="Hunt B.G."/>
        </authorList>
    </citation>
    <scope>NUCLEOTIDE SEQUENCE</scope>
    <source>
        <strain evidence="1">PL_HMW_Pooled</strain>
    </source>
</reference>
<reference evidence="1" key="1">
    <citation type="submission" date="2021-07" db="EMBL/GenBank/DDBJ databases">
        <authorList>
            <person name="Catto M.A."/>
            <person name="Jacobson A."/>
            <person name="Kennedy G."/>
            <person name="Labadie P."/>
            <person name="Hunt B.G."/>
            <person name="Srinivasan R."/>
        </authorList>
    </citation>
    <scope>NUCLEOTIDE SEQUENCE</scope>
    <source>
        <strain evidence="1">PL_HMW_Pooled</strain>
        <tissue evidence="1">Head</tissue>
    </source>
</reference>
<dbReference type="AlphaFoldDB" id="A0AAE1I5C1"/>
<evidence type="ECO:0000313" key="2">
    <source>
        <dbReference type="Proteomes" id="UP001219518"/>
    </source>
</evidence>
<evidence type="ECO:0000313" key="1">
    <source>
        <dbReference type="EMBL" id="KAK3933178.1"/>
    </source>
</evidence>
<sequence>MLGVVFRVICRDAILGVKIWSVWLCGKGFWGSGPSRKNWKIGSIMKRGERGSRGRQPPGLHE</sequence>
<proteinExistence type="predicted"/>